<keyword evidence="3" id="KW-1185">Reference proteome</keyword>
<comment type="caution">
    <text evidence="2">The sequence shown here is derived from an EMBL/GenBank/DDBJ whole genome shotgun (WGS) entry which is preliminary data.</text>
</comment>
<dbReference type="EMBL" id="CASHTH010002320">
    <property type="protein sequence ID" value="CAI8028228.1"/>
    <property type="molecule type" value="Genomic_DNA"/>
</dbReference>
<proteinExistence type="predicted"/>
<reference evidence="2" key="1">
    <citation type="submission" date="2023-03" db="EMBL/GenBank/DDBJ databases">
        <authorList>
            <person name="Steffen K."/>
            <person name="Cardenas P."/>
        </authorList>
    </citation>
    <scope>NUCLEOTIDE SEQUENCE</scope>
</reference>
<dbReference type="AlphaFoldDB" id="A0AA35SDY3"/>
<name>A0AA35SDY3_GEOBA</name>
<feature type="region of interest" description="Disordered" evidence="1">
    <location>
        <begin position="271"/>
        <end position="290"/>
    </location>
</feature>
<evidence type="ECO:0000313" key="3">
    <source>
        <dbReference type="Proteomes" id="UP001174909"/>
    </source>
</evidence>
<feature type="compositionally biased region" description="Basic and acidic residues" evidence="1">
    <location>
        <begin position="298"/>
        <end position="308"/>
    </location>
</feature>
<evidence type="ECO:0000313" key="2">
    <source>
        <dbReference type="EMBL" id="CAI8028228.1"/>
    </source>
</evidence>
<evidence type="ECO:0000256" key="1">
    <source>
        <dbReference type="SAM" id="MobiDB-lite"/>
    </source>
</evidence>
<sequence length="324" mass="36746">MPSSVNVIASAAWQSRCPSAGLQRQPICRVVLAALFNTRRLRRTTLGGSSENRRSQVSDSRSRTDHMAGERQPECGCSTRSPRYSDRFQLLPVGCGLLAEPQLRVSLCAIGPRFAVAWIQRDSLGELVDCLSDPALIEHRQAQLGHTGRGEWSRDLQRGYRKCRRQLRVNPDRRPRFLDLLRRHHWFRCRLARRCARLLRALVNALGRPLSDCLGAGGLVPFGRRRGRIRRRVRPGQLPAAVGAVGRAILVGVLTPRARGHAFLRSVRRHRPARWHEHQRQHWQHAQHGDPLGEHVEQAHGRNRRDPAPHQGVAPFVPRELGRP</sequence>
<protein>
    <submittedName>
        <fullName evidence="2">Uncharacterized protein</fullName>
    </submittedName>
</protein>
<gene>
    <name evidence="2" type="ORF">GBAR_LOCUS16109</name>
</gene>
<feature type="region of interest" description="Disordered" evidence="1">
    <location>
        <begin position="45"/>
        <end position="78"/>
    </location>
</feature>
<feature type="region of interest" description="Disordered" evidence="1">
    <location>
        <begin position="298"/>
        <end position="324"/>
    </location>
</feature>
<accession>A0AA35SDY3</accession>
<dbReference type="Proteomes" id="UP001174909">
    <property type="component" value="Unassembled WGS sequence"/>
</dbReference>
<organism evidence="2 3">
    <name type="scientific">Geodia barretti</name>
    <name type="common">Barrett's horny sponge</name>
    <dbReference type="NCBI Taxonomy" id="519541"/>
    <lineage>
        <taxon>Eukaryota</taxon>
        <taxon>Metazoa</taxon>
        <taxon>Porifera</taxon>
        <taxon>Demospongiae</taxon>
        <taxon>Heteroscleromorpha</taxon>
        <taxon>Tetractinellida</taxon>
        <taxon>Astrophorina</taxon>
        <taxon>Geodiidae</taxon>
        <taxon>Geodia</taxon>
    </lineage>
</organism>
<feature type="compositionally biased region" description="Basic and acidic residues" evidence="1">
    <location>
        <begin position="51"/>
        <end position="73"/>
    </location>
</feature>